<dbReference type="GO" id="GO:0006865">
    <property type="term" value="P:amino acid transport"/>
    <property type="evidence" value="ECO:0007669"/>
    <property type="project" value="UniProtKB-KW"/>
</dbReference>
<dbReference type="AlphaFoldDB" id="A0A1V6T255"/>
<comment type="subcellular location">
    <subcellularLocation>
        <location evidence="1 9">Mitochondrion membrane</location>
        <topology evidence="1 9">Multi-pass membrane protein</topology>
    </subcellularLocation>
</comment>
<evidence type="ECO:0000256" key="1">
    <source>
        <dbReference type="ARBA" id="ARBA00004225"/>
    </source>
</evidence>
<accession>A0A1V6T255</accession>
<dbReference type="InterPro" id="IPR004686">
    <property type="entry name" value="Mtc"/>
</dbReference>
<keyword evidence="4 9" id="KW-0812">Transmembrane</keyword>
<evidence type="ECO:0000313" key="10">
    <source>
        <dbReference type="EMBL" id="OQE20312.1"/>
    </source>
</evidence>
<comment type="caution">
    <text evidence="10">The sequence shown here is derived from an EMBL/GenBank/DDBJ whole genome shotgun (WGS) entry which is preliminary data.</text>
</comment>
<dbReference type="PANTHER" id="PTHR11153:SF6">
    <property type="entry name" value="SIDEROFLEXIN-5"/>
    <property type="match status" value="1"/>
</dbReference>
<dbReference type="GO" id="GO:0015075">
    <property type="term" value="F:monoatomic ion transmembrane transporter activity"/>
    <property type="evidence" value="ECO:0007669"/>
    <property type="project" value="InterPro"/>
</dbReference>
<evidence type="ECO:0000256" key="3">
    <source>
        <dbReference type="ARBA" id="ARBA00022448"/>
    </source>
</evidence>
<evidence type="ECO:0000256" key="5">
    <source>
        <dbReference type="ARBA" id="ARBA00022970"/>
    </source>
</evidence>
<keyword evidence="6 9" id="KW-1133">Transmembrane helix</keyword>
<organism evidence="10 11">
    <name type="scientific">Penicillium steckii</name>
    <dbReference type="NCBI Taxonomy" id="303698"/>
    <lineage>
        <taxon>Eukaryota</taxon>
        <taxon>Fungi</taxon>
        <taxon>Dikarya</taxon>
        <taxon>Ascomycota</taxon>
        <taxon>Pezizomycotina</taxon>
        <taxon>Eurotiomycetes</taxon>
        <taxon>Eurotiomycetidae</taxon>
        <taxon>Eurotiales</taxon>
        <taxon>Aspergillaceae</taxon>
        <taxon>Penicillium</taxon>
    </lineage>
</organism>
<proteinExistence type="inferred from homology"/>
<dbReference type="EMBL" id="MLKD01000013">
    <property type="protein sequence ID" value="OQE20312.1"/>
    <property type="molecule type" value="Genomic_DNA"/>
</dbReference>
<evidence type="ECO:0000256" key="2">
    <source>
        <dbReference type="ARBA" id="ARBA00005974"/>
    </source>
</evidence>
<dbReference type="GO" id="GO:1990542">
    <property type="term" value="P:mitochondrial transmembrane transport"/>
    <property type="evidence" value="ECO:0007669"/>
    <property type="project" value="TreeGrafter"/>
</dbReference>
<evidence type="ECO:0000256" key="6">
    <source>
        <dbReference type="ARBA" id="ARBA00022989"/>
    </source>
</evidence>
<dbReference type="STRING" id="303698.A0A1V6T255"/>
<protein>
    <recommendedName>
        <fullName evidence="9">Sidoreflexin</fullName>
    </recommendedName>
</protein>
<dbReference type="Proteomes" id="UP000191285">
    <property type="component" value="Unassembled WGS sequence"/>
</dbReference>
<dbReference type="GO" id="GO:0005743">
    <property type="term" value="C:mitochondrial inner membrane"/>
    <property type="evidence" value="ECO:0007669"/>
    <property type="project" value="TreeGrafter"/>
</dbReference>
<sequence>MASSLPGSRQLPDSQYDLSSYWGRVRQCADLADPRTLFTSTSQLNTSMSLLANYKNGKIQEMNPELWKAKKIVDSTLHPDTGKPVLLPFRMSCYVFSNLVVTAGMLIPGMKWKGILGWQIANQSLNVAINTANANQSAPLSTDALIKSYFMAVSASCSVALGFNHMVPRISFVTQQTKTILKRLVPFAAVASAGALNVFLMRGEELRRGIDIFPVTSSTEKNGKDKMEVSERSLGKSSKAALLAVGETATSRVINAIPVMVVPSLLLLRLQKTEWLKKRPSFLMPVNIGLVFLTSTIALPFALAVFPQRQVVRKGSLEEEFFEDGSRDELVAFNRGI</sequence>
<feature type="transmembrane region" description="Helical" evidence="9">
    <location>
        <begin position="282"/>
        <end position="306"/>
    </location>
</feature>
<reference evidence="11" key="1">
    <citation type="journal article" date="2017" name="Nat. Microbiol.">
        <title>Global analysis of biosynthetic gene clusters reveals vast potential of secondary metabolite production in Penicillium species.</title>
        <authorList>
            <person name="Nielsen J.C."/>
            <person name="Grijseels S."/>
            <person name="Prigent S."/>
            <person name="Ji B."/>
            <person name="Dainat J."/>
            <person name="Nielsen K.F."/>
            <person name="Frisvad J.C."/>
            <person name="Workman M."/>
            <person name="Nielsen J."/>
        </authorList>
    </citation>
    <scope>NUCLEOTIDE SEQUENCE [LARGE SCALE GENOMIC DNA]</scope>
    <source>
        <strain evidence="11">IBT 24891</strain>
    </source>
</reference>
<dbReference type="PANTHER" id="PTHR11153">
    <property type="entry name" value="SIDEROFLEXIN"/>
    <property type="match status" value="1"/>
</dbReference>
<evidence type="ECO:0000256" key="8">
    <source>
        <dbReference type="ARBA" id="ARBA00023136"/>
    </source>
</evidence>
<name>A0A1V6T255_9EURO</name>
<keyword evidence="11" id="KW-1185">Reference proteome</keyword>
<dbReference type="OrthoDB" id="6608471at2759"/>
<keyword evidence="5" id="KW-0029">Amino-acid transport</keyword>
<dbReference type="NCBIfam" id="TIGR00798">
    <property type="entry name" value="mtc"/>
    <property type="match status" value="1"/>
</dbReference>
<evidence type="ECO:0000256" key="7">
    <source>
        <dbReference type="ARBA" id="ARBA00023128"/>
    </source>
</evidence>
<gene>
    <name evidence="10" type="ORF">PENSTE_c013G08325</name>
</gene>
<dbReference type="Pfam" id="PF03820">
    <property type="entry name" value="SFXNs"/>
    <property type="match status" value="1"/>
</dbReference>
<comment type="similarity">
    <text evidence="2 9">Belongs to the sideroflexin family.</text>
</comment>
<keyword evidence="8 9" id="KW-0472">Membrane</keyword>
<comment type="caution">
    <text evidence="9">Lacks conserved residue(s) required for the propagation of feature annotation.</text>
</comment>
<evidence type="ECO:0000256" key="9">
    <source>
        <dbReference type="RuleBase" id="RU362000"/>
    </source>
</evidence>
<keyword evidence="7 9" id="KW-0496">Mitochondrion</keyword>
<keyword evidence="3" id="KW-0813">Transport</keyword>
<evidence type="ECO:0000256" key="4">
    <source>
        <dbReference type="ARBA" id="ARBA00022692"/>
    </source>
</evidence>
<evidence type="ECO:0000313" key="11">
    <source>
        <dbReference type="Proteomes" id="UP000191285"/>
    </source>
</evidence>